<keyword evidence="4" id="KW-1185">Reference proteome</keyword>
<dbReference type="RefSeq" id="WP_165391270.1">
    <property type="nucleotide sequence ID" value="NZ_SGWY01000004.1"/>
</dbReference>
<name>A0A4Q7MBN6_9MICO</name>
<evidence type="ECO:0000313" key="3">
    <source>
        <dbReference type="EMBL" id="RZS63699.1"/>
    </source>
</evidence>
<dbReference type="InterPro" id="IPR001509">
    <property type="entry name" value="Epimerase_deHydtase"/>
</dbReference>
<dbReference type="InterPro" id="IPR036291">
    <property type="entry name" value="NAD(P)-bd_dom_sf"/>
</dbReference>
<feature type="domain" description="NAD-dependent epimerase/dehydratase" evidence="2">
    <location>
        <begin position="10"/>
        <end position="218"/>
    </location>
</feature>
<evidence type="ECO:0000313" key="4">
    <source>
        <dbReference type="Proteomes" id="UP000293289"/>
    </source>
</evidence>
<dbReference type="EMBL" id="SGWY01000004">
    <property type="protein sequence ID" value="RZS63699.1"/>
    <property type="molecule type" value="Genomic_DNA"/>
</dbReference>
<dbReference type="AlphaFoldDB" id="A0A4Q7MBN6"/>
<reference evidence="3 4" key="1">
    <citation type="submission" date="2019-02" db="EMBL/GenBank/DDBJ databases">
        <title>Genomic Encyclopedia of Type Strains, Phase IV (KMG-IV): sequencing the most valuable type-strain genomes for metagenomic binning, comparative biology and taxonomic classification.</title>
        <authorList>
            <person name="Goeker M."/>
        </authorList>
    </citation>
    <scope>NUCLEOTIDE SEQUENCE [LARGE SCALE GENOMIC DNA]</scope>
    <source>
        <strain evidence="3 4">DSM 43045</strain>
    </source>
</reference>
<accession>A0A4Q7MBN6</accession>
<dbReference type="Pfam" id="PF01370">
    <property type="entry name" value="Epimerase"/>
    <property type="match status" value="1"/>
</dbReference>
<comment type="caution">
    <text evidence="3">The sequence shown here is derived from an EMBL/GenBank/DDBJ whole genome shotgun (WGS) entry which is preliminary data.</text>
</comment>
<sequence>MTGPVHVVFGSGPVGRATALALVRRDLPVRLVNRRGRAALGRDREALRAVELVTGDATDAAFASSAARGAASVYQTLNPEYHRWAEDFPPLQRAVLAAAESARARFVNMDNVYSYGRPGGRPLTEQSPQHPHTRKGRVRLEMADELWSAHRAGRVEVVSGRASDYYGPGAGIASPLGDRVLDAVVAGRRVSLFGDPDLVHNYTYLPDIGEGLAVLGTRADVVGSAWHLPNDPEPWSSRAMVEEFSRLAGTRPRIGGLPKTALRAVGIFNPTVRELVEMAYEFEEPFVVDSSRMAALGVRATPIPEALERTVAAYRADHA</sequence>
<feature type="region of interest" description="Disordered" evidence="1">
    <location>
        <begin position="117"/>
        <end position="136"/>
    </location>
</feature>
<dbReference type="Gene3D" id="3.40.50.720">
    <property type="entry name" value="NAD(P)-binding Rossmann-like Domain"/>
    <property type="match status" value="1"/>
</dbReference>
<evidence type="ECO:0000256" key="1">
    <source>
        <dbReference type="SAM" id="MobiDB-lite"/>
    </source>
</evidence>
<protein>
    <submittedName>
        <fullName evidence="3">Nucleoside-diphosphate-sugar epimerase</fullName>
    </submittedName>
</protein>
<evidence type="ECO:0000259" key="2">
    <source>
        <dbReference type="Pfam" id="PF01370"/>
    </source>
</evidence>
<organism evidence="3 4">
    <name type="scientific">Agromyces ramosus</name>
    <dbReference type="NCBI Taxonomy" id="33879"/>
    <lineage>
        <taxon>Bacteria</taxon>
        <taxon>Bacillati</taxon>
        <taxon>Actinomycetota</taxon>
        <taxon>Actinomycetes</taxon>
        <taxon>Micrococcales</taxon>
        <taxon>Microbacteriaceae</taxon>
        <taxon>Agromyces</taxon>
    </lineage>
</organism>
<dbReference type="Proteomes" id="UP000293289">
    <property type="component" value="Unassembled WGS sequence"/>
</dbReference>
<proteinExistence type="predicted"/>
<gene>
    <name evidence="3" type="ORF">EV187_3608</name>
</gene>
<dbReference type="SUPFAM" id="SSF51735">
    <property type="entry name" value="NAD(P)-binding Rossmann-fold domains"/>
    <property type="match status" value="1"/>
</dbReference>